<dbReference type="CDD" id="cd00038">
    <property type="entry name" value="CAP_ED"/>
    <property type="match status" value="1"/>
</dbReference>
<dbReference type="InterPro" id="IPR014710">
    <property type="entry name" value="RmlC-like_jellyroll"/>
</dbReference>
<gene>
    <name evidence="5" type="ORF">FKG95_24300</name>
</gene>
<sequence>MNTQVTVTAEFLSLLHPYDSLASEARSELAARLVPTEVTKGQQIYSAGDALDGIYLIASGEVEVREPNGSLVSILGPRNSFGERGLMRDGLAATSAQAVSDSLLYVLPSDVFQKLLHESADFARFFNRSRGSNVSVDTLYTLPVSELMTSDPMTCGTETELIAAARAMRDRSISCLVVMEGRRPVGILTTQDLTEKGLAEGLPGSTPVGEIMTSDPVALSHDALCADVLHEMLERNIGHVPITRDNELVGIVTQTDLTRHRVVSSGSLIREIASAGNQSALARTVAQIPDLLVQLVAAGTRHDITTRLITDIGDAATRRLLSLAEEKLGAPPVPYLWLACGSQGRREQTGVSDQDNCLILDDAARPEDMEYFHALAKFVSDGLDACGYYYCPGEMMATNPRWCQPLSVWRDYFAGWIRKPDPMAQMLASVMFDLRPIGGETSLHGELIAETLDRASGNSIFVAHMIANSVKHVPPLSLFRSFATIRSGEHKNSVDLKLNGVVPVVDLARIYAIQGKLQVVNTRGRLLAAAETDVLSPSGARDLLDAYDLIAMTRLRHQLGCIQAGGRPDNFMIPSTLSDLERSHLRDAFVVVKTMQSALAQGKAMIL</sequence>
<dbReference type="InterPro" id="IPR000644">
    <property type="entry name" value="CBS_dom"/>
</dbReference>
<dbReference type="SUPFAM" id="SSF54631">
    <property type="entry name" value="CBS-domain pair"/>
    <property type="match status" value="1"/>
</dbReference>
<dbReference type="PANTHER" id="PTHR48108">
    <property type="entry name" value="CBS DOMAIN-CONTAINING PROTEIN CBSX2, CHLOROPLASTIC"/>
    <property type="match status" value="1"/>
</dbReference>
<dbReference type="InterPro" id="IPR018821">
    <property type="entry name" value="DUF294_put_nucleoTrafse_sb-bd"/>
</dbReference>
<protein>
    <submittedName>
        <fullName evidence="5">Cyclic nucleotide-binding/CBS domain-containing protein</fullName>
    </submittedName>
</protein>
<dbReference type="Gene3D" id="3.10.580.10">
    <property type="entry name" value="CBS-domain"/>
    <property type="match status" value="1"/>
</dbReference>
<accession>A0A545TB08</accession>
<evidence type="ECO:0000256" key="1">
    <source>
        <dbReference type="ARBA" id="ARBA00022737"/>
    </source>
</evidence>
<dbReference type="SMART" id="SM00116">
    <property type="entry name" value="CBS"/>
    <property type="match status" value="2"/>
</dbReference>
<evidence type="ECO:0000259" key="4">
    <source>
        <dbReference type="PROSITE" id="PS51371"/>
    </source>
</evidence>
<keyword evidence="2" id="KW-0129">CBS domain</keyword>
<dbReference type="Pfam" id="PF00027">
    <property type="entry name" value="cNMP_binding"/>
    <property type="match status" value="1"/>
</dbReference>
<name>A0A545TB08_9PROT</name>
<dbReference type="SUPFAM" id="SSF51206">
    <property type="entry name" value="cAMP-binding domain-like"/>
    <property type="match status" value="1"/>
</dbReference>
<dbReference type="SMART" id="SM00100">
    <property type="entry name" value="cNMP"/>
    <property type="match status" value="1"/>
</dbReference>
<evidence type="ECO:0000259" key="3">
    <source>
        <dbReference type="PROSITE" id="PS50042"/>
    </source>
</evidence>
<dbReference type="PANTHER" id="PTHR48108:SF31">
    <property type="entry name" value="CBS DOMAIN AND CYCLIC NUCLEOTIDE-REGULATED NUCLEOTIDYLTRANSFERASE"/>
    <property type="match status" value="1"/>
</dbReference>
<dbReference type="Pfam" id="PF00571">
    <property type="entry name" value="CBS"/>
    <property type="match status" value="2"/>
</dbReference>
<dbReference type="AlphaFoldDB" id="A0A545TB08"/>
<dbReference type="PROSITE" id="PS50042">
    <property type="entry name" value="CNMP_BINDING_3"/>
    <property type="match status" value="1"/>
</dbReference>
<dbReference type="OrthoDB" id="9808528at2"/>
<dbReference type="PROSITE" id="PS51371">
    <property type="entry name" value="CBS"/>
    <property type="match status" value="2"/>
</dbReference>
<proteinExistence type="predicted"/>
<dbReference type="Gene3D" id="2.60.120.10">
    <property type="entry name" value="Jelly Rolls"/>
    <property type="match status" value="1"/>
</dbReference>
<dbReference type="InterPro" id="IPR018490">
    <property type="entry name" value="cNMP-bd_dom_sf"/>
</dbReference>
<dbReference type="CDD" id="cd05401">
    <property type="entry name" value="NT_GlnE_GlnD_like"/>
    <property type="match status" value="1"/>
</dbReference>
<dbReference type="InterPro" id="IPR046342">
    <property type="entry name" value="CBS_dom_sf"/>
</dbReference>
<organism evidence="5 6">
    <name type="scientific">Denitrobaculum tricleocarpae</name>
    <dbReference type="NCBI Taxonomy" id="2591009"/>
    <lineage>
        <taxon>Bacteria</taxon>
        <taxon>Pseudomonadati</taxon>
        <taxon>Pseudomonadota</taxon>
        <taxon>Alphaproteobacteria</taxon>
        <taxon>Rhodospirillales</taxon>
        <taxon>Rhodospirillaceae</taxon>
        <taxon>Denitrobaculum</taxon>
    </lineage>
</organism>
<feature type="domain" description="CBS" evidence="4">
    <location>
        <begin position="148"/>
        <end position="204"/>
    </location>
</feature>
<evidence type="ECO:0000256" key="2">
    <source>
        <dbReference type="PROSITE-ProRule" id="PRU00703"/>
    </source>
</evidence>
<dbReference type="InterPro" id="IPR005105">
    <property type="entry name" value="GlnD_Uridyltrans_N"/>
</dbReference>
<keyword evidence="6" id="KW-1185">Reference proteome</keyword>
<comment type="caution">
    <text evidence="5">The sequence shown here is derived from an EMBL/GenBank/DDBJ whole genome shotgun (WGS) entry which is preliminary data.</text>
</comment>
<evidence type="ECO:0000313" key="5">
    <source>
        <dbReference type="EMBL" id="TQV74405.1"/>
    </source>
</evidence>
<keyword evidence="1" id="KW-0677">Repeat</keyword>
<evidence type="ECO:0000313" key="6">
    <source>
        <dbReference type="Proteomes" id="UP000315252"/>
    </source>
</evidence>
<dbReference type="CDD" id="cd04587">
    <property type="entry name" value="CBS_pair_CAP-ED_NT_Pol-beta-like_DUF294_assoc"/>
    <property type="match status" value="1"/>
</dbReference>
<feature type="domain" description="CBS" evidence="4">
    <location>
        <begin position="212"/>
        <end position="268"/>
    </location>
</feature>
<dbReference type="InterPro" id="IPR051462">
    <property type="entry name" value="CBS_domain-containing"/>
</dbReference>
<dbReference type="Pfam" id="PF03445">
    <property type="entry name" value="DUF294"/>
    <property type="match status" value="1"/>
</dbReference>
<dbReference type="Pfam" id="PF10335">
    <property type="entry name" value="DUF294_C"/>
    <property type="match status" value="1"/>
</dbReference>
<reference evidence="5 6" key="1">
    <citation type="submission" date="2019-06" db="EMBL/GenBank/DDBJ databases">
        <title>Whole genome sequence for Rhodospirillaceae sp. R148.</title>
        <authorList>
            <person name="Wang G."/>
        </authorList>
    </citation>
    <scope>NUCLEOTIDE SEQUENCE [LARGE SCALE GENOMIC DNA]</scope>
    <source>
        <strain evidence="5 6">R148</strain>
    </source>
</reference>
<dbReference type="EMBL" id="VHSH01000010">
    <property type="protein sequence ID" value="TQV74405.1"/>
    <property type="molecule type" value="Genomic_DNA"/>
</dbReference>
<feature type="domain" description="Cyclic nucleotide-binding" evidence="3">
    <location>
        <begin position="17"/>
        <end position="124"/>
    </location>
</feature>
<dbReference type="InterPro" id="IPR000595">
    <property type="entry name" value="cNMP-bd_dom"/>
</dbReference>
<dbReference type="RefSeq" id="WP_142899036.1">
    <property type="nucleotide sequence ID" value="NZ_ML660061.1"/>
</dbReference>
<dbReference type="GO" id="GO:0008773">
    <property type="term" value="F:[protein-PII] uridylyltransferase activity"/>
    <property type="evidence" value="ECO:0007669"/>
    <property type="project" value="InterPro"/>
</dbReference>
<dbReference type="Proteomes" id="UP000315252">
    <property type="component" value="Unassembled WGS sequence"/>
</dbReference>